<name>A0A5C8LNT1_9GAMM</name>
<dbReference type="InterPro" id="IPR021139">
    <property type="entry name" value="NYN"/>
</dbReference>
<dbReference type="Gene3D" id="3.40.50.1010">
    <property type="entry name" value="5'-nuclease"/>
    <property type="match status" value="1"/>
</dbReference>
<evidence type="ECO:0000259" key="1">
    <source>
        <dbReference type="Pfam" id="PF01936"/>
    </source>
</evidence>
<organism evidence="2 3">
    <name type="scientific">Rheinheimera tangshanensis</name>
    <dbReference type="NCBI Taxonomy" id="400153"/>
    <lineage>
        <taxon>Bacteria</taxon>
        <taxon>Pseudomonadati</taxon>
        <taxon>Pseudomonadota</taxon>
        <taxon>Gammaproteobacteria</taxon>
        <taxon>Chromatiales</taxon>
        <taxon>Chromatiaceae</taxon>
        <taxon>Rheinheimera</taxon>
    </lineage>
</organism>
<dbReference type="OrthoDB" id="9809421at2"/>
<sequence length="224" mass="25601">MRTIVYIDGYNLFYGSLKHSADKWLDIVRLFTKIIHAQNPDSVLTEVKFFTADIRAKLATHGQDAQHAQANYHRALEFLYPGIIKIVKGYYSAEKANLLAFQNPPDKSNRVAVWKLEEKQTDVNLALEAYRDAARNHAEQFVFVSNDTDIATSLRLIRQDFNEHVKIGVILPIRKSVSGRPGNTQLSQFADWTRTSITDDELSNHHLPAKIPTKKKPILKPGYW</sequence>
<gene>
    <name evidence="2" type="ORF">FU839_18485</name>
</gene>
<evidence type="ECO:0000313" key="3">
    <source>
        <dbReference type="Proteomes" id="UP000321814"/>
    </source>
</evidence>
<keyword evidence="3" id="KW-1185">Reference proteome</keyword>
<dbReference type="EMBL" id="VRLR01000022">
    <property type="protein sequence ID" value="TXK77398.1"/>
    <property type="molecule type" value="Genomic_DNA"/>
</dbReference>
<proteinExistence type="predicted"/>
<protein>
    <submittedName>
        <fullName evidence="2">NYN domain-containing protein</fullName>
    </submittedName>
</protein>
<dbReference type="CDD" id="cd18722">
    <property type="entry name" value="PIN_NicB-like"/>
    <property type="match status" value="1"/>
</dbReference>
<dbReference type="Pfam" id="PF01936">
    <property type="entry name" value="NYN"/>
    <property type="match status" value="1"/>
</dbReference>
<dbReference type="RefSeq" id="WP_147905545.1">
    <property type="nucleotide sequence ID" value="NZ_BAAAGC010000017.1"/>
</dbReference>
<reference evidence="2 3" key="1">
    <citation type="submission" date="2019-08" db="EMBL/GenBank/DDBJ databases">
        <title>Draft genome analysis of Rheinheimera tangshanensis isolated from the roots of fresh rice plants (Oryza sativa).</title>
        <authorList>
            <person name="Yu Q."/>
            <person name="Qi Y."/>
            <person name="Zhang H."/>
            <person name="Pu J."/>
        </authorList>
    </citation>
    <scope>NUCLEOTIDE SEQUENCE [LARGE SCALE GENOMIC DNA]</scope>
    <source>
        <strain evidence="2 3">JA3-B52</strain>
    </source>
</reference>
<feature type="domain" description="NYN" evidence="1">
    <location>
        <begin position="2"/>
        <end position="159"/>
    </location>
</feature>
<dbReference type="Proteomes" id="UP000321814">
    <property type="component" value="Unassembled WGS sequence"/>
</dbReference>
<accession>A0A5C8LNT1</accession>
<dbReference type="AlphaFoldDB" id="A0A5C8LNT1"/>
<comment type="caution">
    <text evidence="2">The sequence shown here is derived from an EMBL/GenBank/DDBJ whole genome shotgun (WGS) entry which is preliminary data.</text>
</comment>
<evidence type="ECO:0000313" key="2">
    <source>
        <dbReference type="EMBL" id="TXK77398.1"/>
    </source>
</evidence>
<dbReference type="GO" id="GO:0004540">
    <property type="term" value="F:RNA nuclease activity"/>
    <property type="evidence" value="ECO:0007669"/>
    <property type="project" value="InterPro"/>
</dbReference>